<dbReference type="Proteomes" id="UP001156218">
    <property type="component" value="Chromosome"/>
</dbReference>
<dbReference type="Proteomes" id="UP001162960">
    <property type="component" value="Chromosome"/>
</dbReference>
<dbReference type="AlphaFoldDB" id="A0AA46UFK4"/>
<dbReference type="EMBL" id="CP083680">
    <property type="protein sequence ID" value="UYU68699.1"/>
    <property type="molecule type" value="Genomic_DNA"/>
</dbReference>
<evidence type="ECO:0000313" key="3">
    <source>
        <dbReference type="EMBL" id="UYU92005.1"/>
    </source>
</evidence>
<evidence type="ECO:0000313" key="2">
    <source>
        <dbReference type="EMBL" id="UYU73970.1"/>
    </source>
</evidence>
<dbReference type="EMBL" id="CP083681">
    <property type="protein sequence ID" value="UYU73970.1"/>
    <property type="molecule type" value="Genomic_DNA"/>
</dbReference>
<gene>
    <name evidence="2" type="ORF">KQP59_13015</name>
    <name evidence="1" type="ORF">KQP68_10660</name>
    <name evidence="3" type="ORF">KQP74_05035</name>
</gene>
<evidence type="ECO:0000313" key="5">
    <source>
        <dbReference type="Proteomes" id="UP001156218"/>
    </source>
</evidence>
<protein>
    <submittedName>
        <fullName evidence="2">Uncharacterized protein</fullName>
    </submittedName>
</protein>
<evidence type="ECO:0000313" key="1">
    <source>
        <dbReference type="EMBL" id="UYU68699.1"/>
    </source>
</evidence>
<organism evidence="2 4">
    <name type="scientific">Bacteroides thetaiotaomicron</name>
    <dbReference type="NCBI Taxonomy" id="818"/>
    <lineage>
        <taxon>Bacteria</taxon>
        <taxon>Pseudomonadati</taxon>
        <taxon>Bacteroidota</taxon>
        <taxon>Bacteroidia</taxon>
        <taxon>Bacteroidales</taxon>
        <taxon>Bacteroidaceae</taxon>
        <taxon>Bacteroides</taxon>
    </lineage>
</organism>
<sequence length="51" mass="5999">MITEELKKHVVEFVEMEQHSYSMDLMILEYVARSLQITKKDAAEALETLKK</sequence>
<name>A0AA46UFK4_BACT4</name>
<dbReference type="RefSeq" id="WP_153882652.1">
    <property type="nucleotide sequence ID" value="NZ_CAXSMB010000027.1"/>
</dbReference>
<proteinExistence type="predicted"/>
<dbReference type="Proteomes" id="UP001156216">
    <property type="component" value="Chromosome"/>
</dbReference>
<reference evidence="2 5" key="1">
    <citation type="submission" date="2021-06" db="EMBL/GenBank/DDBJ databases">
        <title>Interrogation of the integrated mobile genetic elements in gut-associated Bacteroides with a consensus prediction approach.</title>
        <authorList>
            <person name="Campbell D.E."/>
            <person name="Leigh J.R."/>
            <person name="Kim T."/>
            <person name="England W."/>
            <person name="Whitaker R.J."/>
            <person name="Degnan P.H."/>
        </authorList>
    </citation>
    <scope>NUCLEOTIDE SEQUENCE</scope>
    <source>
        <strain evidence="3">VPI-3443</strain>
        <strain evidence="2">VPI-BTDOT2</strain>
        <strain evidence="1 5">WAL8669</strain>
    </source>
</reference>
<dbReference type="EMBL" id="CP083685">
    <property type="protein sequence ID" value="UYU92005.1"/>
    <property type="molecule type" value="Genomic_DNA"/>
</dbReference>
<evidence type="ECO:0000313" key="4">
    <source>
        <dbReference type="Proteomes" id="UP001156216"/>
    </source>
</evidence>
<accession>A0AA46UFK4</accession>